<keyword evidence="1" id="KW-1133">Transmembrane helix</keyword>
<comment type="caution">
    <text evidence="2">The sequence shown here is derived from an EMBL/GenBank/DDBJ whole genome shotgun (WGS) entry which is preliminary data.</text>
</comment>
<feature type="transmembrane region" description="Helical" evidence="1">
    <location>
        <begin position="15"/>
        <end position="34"/>
    </location>
</feature>
<feature type="transmembrane region" description="Helical" evidence="1">
    <location>
        <begin position="90"/>
        <end position="107"/>
    </location>
</feature>
<evidence type="ECO:0000313" key="3">
    <source>
        <dbReference type="Proteomes" id="UP000533476"/>
    </source>
</evidence>
<dbReference type="RefSeq" id="WP_169099737.1">
    <property type="nucleotide sequence ID" value="NZ_JABBVZ010000035.1"/>
</dbReference>
<accession>A0A7Y0Q474</accession>
<keyword evidence="1" id="KW-0472">Membrane</keyword>
<keyword evidence="3" id="KW-1185">Reference proteome</keyword>
<keyword evidence="1" id="KW-0812">Transmembrane</keyword>
<dbReference type="Proteomes" id="UP000533476">
    <property type="component" value="Unassembled WGS sequence"/>
</dbReference>
<feature type="transmembrane region" description="Helical" evidence="1">
    <location>
        <begin position="113"/>
        <end position="130"/>
    </location>
</feature>
<sequence>MDVTLRRRLHYTSDWLAASAGILTVAAAAYLWFAPGGAGTSCTGTLHGSSCQSLPYVLSTGVASFVLTPLVVALAVLLAGLLFHYRRKRLFLGGFGAAVVVFLVASFGIDWPFLPAAVFSIIAACLPPIAEGRYDRN</sequence>
<proteinExistence type="predicted"/>
<name>A0A7Y0Q474_9FIRM</name>
<dbReference type="EMBL" id="JABBVZ010000035">
    <property type="protein sequence ID" value="NMP22939.1"/>
    <property type="molecule type" value="Genomic_DNA"/>
</dbReference>
<dbReference type="AlphaFoldDB" id="A0A7Y0Q474"/>
<organism evidence="2 3">
    <name type="scientific">Sulfobacillus harzensis</name>
    <dbReference type="NCBI Taxonomy" id="2729629"/>
    <lineage>
        <taxon>Bacteria</taxon>
        <taxon>Bacillati</taxon>
        <taxon>Bacillota</taxon>
        <taxon>Clostridia</taxon>
        <taxon>Eubacteriales</taxon>
        <taxon>Clostridiales Family XVII. Incertae Sedis</taxon>
        <taxon>Sulfobacillus</taxon>
    </lineage>
</organism>
<reference evidence="2 3" key="1">
    <citation type="submission" date="2020-04" db="EMBL/GenBank/DDBJ databases">
        <authorList>
            <person name="Zhang R."/>
            <person name="Schippers A."/>
        </authorList>
    </citation>
    <scope>NUCLEOTIDE SEQUENCE [LARGE SCALE GENOMIC DNA]</scope>
    <source>
        <strain evidence="2 3">DSM 109850</strain>
    </source>
</reference>
<evidence type="ECO:0000313" key="2">
    <source>
        <dbReference type="EMBL" id="NMP22939.1"/>
    </source>
</evidence>
<protein>
    <submittedName>
        <fullName evidence="2">Uncharacterized protein</fullName>
    </submittedName>
</protein>
<feature type="transmembrane region" description="Helical" evidence="1">
    <location>
        <begin position="54"/>
        <end position="83"/>
    </location>
</feature>
<gene>
    <name evidence="2" type="ORF">HIJ39_11325</name>
</gene>
<evidence type="ECO:0000256" key="1">
    <source>
        <dbReference type="SAM" id="Phobius"/>
    </source>
</evidence>